<proteinExistence type="predicted"/>
<name>A0A738XDZ9_SALER</name>
<dbReference type="AlphaFoldDB" id="A0A738XDZ9"/>
<evidence type="ECO:0000256" key="1">
    <source>
        <dbReference type="SAM" id="MobiDB-lite"/>
    </source>
</evidence>
<comment type="caution">
    <text evidence="2">The sequence shown here is derived from an EMBL/GenBank/DDBJ whole genome shotgun (WGS) entry which is preliminary data.</text>
</comment>
<gene>
    <name evidence="2" type="ORF">G4Y52_002221</name>
</gene>
<accession>A0A738XDZ9</accession>
<protein>
    <recommendedName>
        <fullName evidence="3">Recombinase family protein</fullName>
    </recommendedName>
</protein>
<reference evidence="2" key="1">
    <citation type="journal article" date="2018" name="Genome Biol.">
        <title>SKESA: strategic k-mer extension for scrupulous assemblies.</title>
        <authorList>
            <person name="Souvorov A."/>
            <person name="Agarwala R."/>
            <person name="Lipman D.J."/>
        </authorList>
    </citation>
    <scope>NUCLEOTIDE SEQUENCE</scope>
    <source>
        <strain evidence="2">13-3002</strain>
    </source>
</reference>
<feature type="region of interest" description="Disordered" evidence="1">
    <location>
        <begin position="1"/>
        <end position="43"/>
    </location>
</feature>
<evidence type="ECO:0000313" key="2">
    <source>
        <dbReference type="EMBL" id="HAE9262486.1"/>
    </source>
</evidence>
<dbReference type="EMBL" id="DAATNN010000011">
    <property type="protein sequence ID" value="HAE9262486.1"/>
    <property type="molecule type" value="Genomic_DNA"/>
</dbReference>
<evidence type="ECO:0008006" key="3">
    <source>
        <dbReference type="Google" id="ProtNLM"/>
    </source>
</evidence>
<organism evidence="2">
    <name type="scientific">Salmonella enterica subsp. arizonae serovar 48:z4,z24:-</name>
    <dbReference type="NCBI Taxonomy" id="1967584"/>
    <lineage>
        <taxon>Bacteria</taxon>
        <taxon>Pseudomonadati</taxon>
        <taxon>Pseudomonadota</taxon>
        <taxon>Gammaproteobacteria</taxon>
        <taxon>Enterobacterales</taxon>
        <taxon>Enterobacteriaceae</taxon>
        <taxon>Salmonella</taxon>
    </lineage>
</organism>
<sequence>MMDIAAHYAHEDYTKRRKRQIEGINKAKAQGKYKGRPADKGLR</sequence>
<reference evidence="2" key="2">
    <citation type="submission" date="2018-07" db="EMBL/GenBank/DDBJ databases">
        <authorList>
            <consortium name="NCBI Pathogen Detection Project"/>
        </authorList>
    </citation>
    <scope>NUCLEOTIDE SEQUENCE</scope>
    <source>
        <strain evidence="2">13-3002</strain>
    </source>
</reference>